<keyword evidence="3" id="KW-1185">Reference proteome</keyword>
<evidence type="ECO:0000313" key="2">
    <source>
        <dbReference type="EMBL" id="UWZ37942.1"/>
    </source>
</evidence>
<keyword evidence="1" id="KW-0472">Membrane</keyword>
<gene>
    <name evidence="2" type="ORF">Drose_06610</name>
</gene>
<feature type="transmembrane region" description="Helical" evidence="1">
    <location>
        <begin position="40"/>
        <end position="59"/>
    </location>
</feature>
<protein>
    <submittedName>
        <fullName evidence="2">Uncharacterized protein</fullName>
    </submittedName>
</protein>
<proteinExistence type="predicted"/>
<sequence>MTTVAAPTAVRAAFGLWLLAVGAGAFETAVVVASGETGDGAIAGVAIRCAVYAAVIVTASRMRAGKRWARLALALVQGIIGTLSLVVEPIGWLLDGNSVGAQLADADTAWWLIAAARTVHLAAVWGAVPLMFVPSAGRHFQRTPRPAAA</sequence>
<dbReference type="EMBL" id="CP073721">
    <property type="protein sequence ID" value="UWZ37942.1"/>
    <property type="molecule type" value="Genomic_DNA"/>
</dbReference>
<keyword evidence="1" id="KW-1133">Transmembrane helix</keyword>
<keyword evidence="1" id="KW-0812">Transmembrane</keyword>
<feature type="transmembrane region" description="Helical" evidence="1">
    <location>
        <begin position="12"/>
        <end position="34"/>
    </location>
</feature>
<feature type="transmembrane region" description="Helical" evidence="1">
    <location>
        <begin position="71"/>
        <end position="94"/>
    </location>
</feature>
<feature type="transmembrane region" description="Helical" evidence="1">
    <location>
        <begin position="109"/>
        <end position="133"/>
    </location>
</feature>
<reference evidence="2" key="1">
    <citation type="submission" date="2021-04" db="EMBL/GenBank/DDBJ databases">
        <title>Biosynthetic gene clusters of Dactylosporangioum roseum.</title>
        <authorList>
            <person name="Hartkoorn R.C."/>
            <person name="Beaudoing E."/>
            <person name="Hot D."/>
            <person name="Moureu S."/>
        </authorList>
    </citation>
    <scope>NUCLEOTIDE SEQUENCE</scope>
    <source>
        <strain evidence="2">NRRL B-16295</strain>
    </source>
</reference>
<accession>A0ABY5Z8Z9</accession>
<evidence type="ECO:0000256" key="1">
    <source>
        <dbReference type="SAM" id="Phobius"/>
    </source>
</evidence>
<dbReference type="RefSeq" id="WP_260727305.1">
    <property type="nucleotide sequence ID" value="NZ_BAAABS010000033.1"/>
</dbReference>
<evidence type="ECO:0000313" key="3">
    <source>
        <dbReference type="Proteomes" id="UP001058271"/>
    </source>
</evidence>
<name>A0ABY5Z8Z9_9ACTN</name>
<dbReference type="Proteomes" id="UP001058271">
    <property type="component" value="Chromosome"/>
</dbReference>
<organism evidence="2 3">
    <name type="scientific">Dactylosporangium roseum</name>
    <dbReference type="NCBI Taxonomy" id="47989"/>
    <lineage>
        <taxon>Bacteria</taxon>
        <taxon>Bacillati</taxon>
        <taxon>Actinomycetota</taxon>
        <taxon>Actinomycetes</taxon>
        <taxon>Micromonosporales</taxon>
        <taxon>Micromonosporaceae</taxon>
        <taxon>Dactylosporangium</taxon>
    </lineage>
</organism>